<name>A0A2H1VPV1_SPOFR</name>
<organism evidence="1">
    <name type="scientific">Spodoptera frugiperda</name>
    <name type="common">Fall armyworm</name>
    <dbReference type="NCBI Taxonomy" id="7108"/>
    <lineage>
        <taxon>Eukaryota</taxon>
        <taxon>Metazoa</taxon>
        <taxon>Ecdysozoa</taxon>
        <taxon>Arthropoda</taxon>
        <taxon>Hexapoda</taxon>
        <taxon>Insecta</taxon>
        <taxon>Pterygota</taxon>
        <taxon>Neoptera</taxon>
        <taxon>Endopterygota</taxon>
        <taxon>Lepidoptera</taxon>
        <taxon>Glossata</taxon>
        <taxon>Ditrysia</taxon>
        <taxon>Noctuoidea</taxon>
        <taxon>Noctuidae</taxon>
        <taxon>Amphipyrinae</taxon>
        <taxon>Spodoptera</taxon>
    </lineage>
</organism>
<sequence>MIMNKDFILCRGYDYKHRISHGSQIRNNNSWVTQRVAPCRNLTRLYGSQLPRNRANRARQAPALHGCNDDILCMYINLSLESLYKPPKNSLRSFKDLRIQRDRKSNFVLYYVVYRYRHSTDTYQKKFNIEKLV</sequence>
<dbReference type="AlphaFoldDB" id="A0A2H1VPV1"/>
<reference evidence="1" key="1">
    <citation type="submission" date="2016-07" db="EMBL/GenBank/DDBJ databases">
        <authorList>
            <person name="Bretaudeau A."/>
        </authorList>
    </citation>
    <scope>NUCLEOTIDE SEQUENCE</scope>
    <source>
        <strain evidence="1">Rice</strain>
        <tissue evidence="1">Whole body</tissue>
    </source>
</reference>
<dbReference type="EMBL" id="ODYU01003562">
    <property type="protein sequence ID" value="SOQ42482.1"/>
    <property type="molecule type" value="Genomic_DNA"/>
</dbReference>
<protein>
    <submittedName>
        <fullName evidence="1">SFRICE_031078</fullName>
    </submittedName>
</protein>
<accession>A0A2H1VPV1</accession>
<gene>
    <name evidence="1" type="ORF">SFRICE_031078</name>
</gene>
<proteinExistence type="predicted"/>
<evidence type="ECO:0000313" key="1">
    <source>
        <dbReference type="EMBL" id="SOQ42482.1"/>
    </source>
</evidence>